<organism evidence="3 4">
    <name type="scientific">Kroppenstedtia sanguinis</name>
    <dbReference type="NCBI Taxonomy" id="1380684"/>
    <lineage>
        <taxon>Bacteria</taxon>
        <taxon>Bacillati</taxon>
        <taxon>Bacillota</taxon>
        <taxon>Bacilli</taxon>
        <taxon>Bacillales</taxon>
        <taxon>Thermoactinomycetaceae</taxon>
        <taxon>Kroppenstedtia</taxon>
    </lineage>
</organism>
<keyword evidence="4" id="KW-1185">Reference proteome</keyword>
<dbReference type="PANTHER" id="PTHR34475:SF1">
    <property type="entry name" value="CYTOSKELETON PROTEIN RODZ"/>
    <property type="match status" value="1"/>
</dbReference>
<accession>A0ABW4C8Z8</accession>
<dbReference type="InterPro" id="IPR050400">
    <property type="entry name" value="Bact_Cytoskel_RodZ"/>
</dbReference>
<feature type="compositionally biased region" description="Low complexity" evidence="1">
    <location>
        <begin position="85"/>
        <end position="98"/>
    </location>
</feature>
<dbReference type="Gene3D" id="1.10.260.40">
    <property type="entry name" value="lambda repressor-like DNA-binding domains"/>
    <property type="match status" value="1"/>
</dbReference>
<proteinExistence type="predicted"/>
<evidence type="ECO:0000313" key="3">
    <source>
        <dbReference type="EMBL" id="MFD1426225.1"/>
    </source>
</evidence>
<feature type="compositionally biased region" description="Basic and acidic residues" evidence="1">
    <location>
        <begin position="175"/>
        <end position="185"/>
    </location>
</feature>
<feature type="region of interest" description="Disordered" evidence="1">
    <location>
        <begin position="84"/>
        <end position="207"/>
    </location>
</feature>
<sequence>MSVEIGHRLRQAREAQGYSLDEMEHYTRIPAYDLASLEAGDFSNLSSPYYIRVYLRTYANTLGLDPREIVGAYRSAMKEVAKGRNVVGHSNRGSVSRGSSRRSSTHSLSMGDEEQTASSIEEAPLSRSARFKRQQTGSQKIVGGEVTGRSSRGGRRRVSMPPDVPEPEELGLSPKRQESRKHSFIEEPSLSRSTSRKNSALKRRGKAKESKESKFGIWYNRFLIVMALLLIPASIYVLILVTGE</sequence>
<dbReference type="PANTHER" id="PTHR34475">
    <property type="match status" value="1"/>
</dbReference>
<dbReference type="Proteomes" id="UP001597282">
    <property type="component" value="Unassembled WGS sequence"/>
</dbReference>
<feature type="transmembrane region" description="Helical" evidence="2">
    <location>
        <begin position="218"/>
        <end position="241"/>
    </location>
</feature>
<evidence type="ECO:0000256" key="2">
    <source>
        <dbReference type="SAM" id="Phobius"/>
    </source>
</evidence>
<keyword evidence="2" id="KW-1133">Transmembrane helix</keyword>
<dbReference type="RefSeq" id="WP_380163225.1">
    <property type="nucleotide sequence ID" value="NZ_JBHTNU010000003.1"/>
</dbReference>
<evidence type="ECO:0000256" key="1">
    <source>
        <dbReference type="SAM" id="MobiDB-lite"/>
    </source>
</evidence>
<dbReference type="SUPFAM" id="SSF47413">
    <property type="entry name" value="lambda repressor-like DNA-binding domains"/>
    <property type="match status" value="1"/>
</dbReference>
<dbReference type="InterPro" id="IPR010982">
    <property type="entry name" value="Lambda_DNA-bd_dom_sf"/>
</dbReference>
<dbReference type="EMBL" id="JBHTNU010000003">
    <property type="protein sequence ID" value="MFD1426225.1"/>
    <property type="molecule type" value="Genomic_DNA"/>
</dbReference>
<comment type="caution">
    <text evidence="3">The sequence shown here is derived from an EMBL/GenBank/DDBJ whole genome shotgun (WGS) entry which is preliminary data.</text>
</comment>
<dbReference type="Pfam" id="PF13413">
    <property type="entry name" value="HTH_25"/>
    <property type="match status" value="1"/>
</dbReference>
<keyword evidence="2" id="KW-0812">Transmembrane</keyword>
<keyword evidence="2" id="KW-0472">Membrane</keyword>
<gene>
    <name evidence="3" type="ORF">ACFQ4Y_04665</name>
</gene>
<protein>
    <submittedName>
        <fullName evidence="3">Helix-turn-helix domain-containing protein</fullName>
    </submittedName>
</protein>
<reference evidence="4" key="1">
    <citation type="journal article" date="2019" name="Int. J. Syst. Evol. Microbiol.">
        <title>The Global Catalogue of Microorganisms (GCM) 10K type strain sequencing project: providing services to taxonomists for standard genome sequencing and annotation.</title>
        <authorList>
            <consortium name="The Broad Institute Genomics Platform"/>
            <consortium name="The Broad Institute Genome Sequencing Center for Infectious Disease"/>
            <person name="Wu L."/>
            <person name="Ma J."/>
        </authorList>
    </citation>
    <scope>NUCLEOTIDE SEQUENCE [LARGE SCALE GENOMIC DNA]</scope>
    <source>
        <strain evidence="4">S1</strain>
    </source>
</reference>
<evidence type="ECO:0000313" key="4">
    <source>
        <dbReference type="Proteomes" id="UP001597282"/>
    </source>
</evidence>
<name>A0ABW4C8Z8_9BACL</name>